<dbReference type="SUPFAM" id="SSF117396">
    <property type="entry name" value="TM1631-like"/>
    <property type="match status" value="1"/>
</dbReference>
<proteinExistence type="predicted"/>
<organism evidence="1 2">
    <name type="scientific">Diploscapter pachys</name>
    <dbReference type="NCBI Taxonomy" id="2018661"/>
    <lineage>
        <taxon>Eukaryota</taxon>
        <taxon>Metazoa</taxon>
        <taxon>Ecdysozoa</taxon>
        <taxon>Nematoda</taxon>
        <taxon>Chromadorea</taxon>
        <taxon>Rhabditida</taxon>
        <taxon>Rhabditina</taxon>
        <taxon>Rhabditomorpha</taxon>
        <taxon>Rhabditoidea</taxon>
        <taxon>Rhabditidae</taxon>
        <taxon>Diploscapter</taxon>
    </lineage>
</organism>
<dbReference type="Gene3D" id="3.20.20.410">
    <property type="entry name" value="Protein of unknown function UPF0759"/>
    <property type="match status" value="1"/>
</dbReference>
<reference evidence="1 2" key="1">
    <citation type="journal article" date="2017" name="Curr. Biol.">
        <title>Genome architecture and evolution of a unichromosomal asexual nematode.</title>
        <authorList>
            <person name="Fradin H."/>
            <person name="Zegar C."/>
            <person name="Gutwein M."/>
            <person name="Lucas J."/>
            <person name="Kovtun M."/>
            <person name="Corcoran D."/>
            <person name="Baugh L.R."/>
            <person name="Kiontke K."/>
            <person name="Gunsalus K."/>
            <person name="Fitch D.H."/>
            <person name="Piano F."/>
        </authorList>
    </citation>
    <scope>NUCLEOTIDE SEQUENCE [LARGE SCALE GENOMIC DNA]</scope>
    <source>
        <strain evidence="1">PF1309</strain>
    </source>
</reference>
<dbReference type="STRING" id="2018661.A0A2A2KAJ7"/>
<dbReference type="InterPro" id="IPR002763">
    <property type="entry name" value="DUF72"/>
</dbReference>
<dbReference type="Pfam" id="PF01904">
    <property type="entry name" value="DUF72"/>
    <property type="match status" value="1"/>
</dbReference>
<dbReference type="PANTHER" id="PTHR30348">
    <property type="entry name" value="UNCHARACTERIZED PROTEIN YECE"/>
    <property type="match status" value="1"/>
</dbReference>
<dbReference type="EMBL" id="LIAE01009168">
    <property type="protein sequence ID" value="PAV70903.1"/>
    <property type="molecule type" value="Genomic_DNA"/>
</dbReference>
<dbReference type="Proteomes" id="UP000218231">
    <property type="component" value="Unassembled WGS sequence"/>
</dbReference>
<evidence type="ECO:0008006" key="3">
    <source>
        <dbReference type="Google" id="ProtNLM"/>
    </source>
</evidence>
<protein>
    <recommendedName>
        <fullName evidence="3">DUF72 domain-containing protein</fullName>
    </recommendedName>
</protein>
<evidence type="ECO:0000313" key="1">
    <source>
        <dbReference type="EMBL" id="PAV70903.1"/>
    </source>
</evidence>
<dbReference type="PANTHER" id="PTHR30348:SF14">
    <property type="entry name" value="BLR8050 PROTEIN"/>
    <property type="match status" value="1"/>
</dbReference>
<dbReference type="AlphaFoldDB" id="A0A2A2KAJ7"/>
<gene>
    <name evidence="1" type="ORF">WR25_12058</name>
</gene>
<accession>A0A2A2KAJ7</accession>
<comment type="caution">
    <text evidence="1">The sequence shown here is derived from an EMBL/GenBank/DDBJ whole genome shotgun (WGS) entry which is preliminary data.</text>
</comment>
<dbReference type="OrthoDB" id="10267663at2759"/>
<sequence length="339" mass="37426">MPRPTSSEASSSKALLVPSSTLASTWLNAPSCSDQRRTRRCTKLIAARAATKVRVATPNASSRLRIEIPNSARSIGFSPPGFRNVLTPPPLHRFTAPDRSKRMIYLGCAGWSISRPYVDAFPAQGSHLQRYARRLNAVEINSAFYRPHRPETYARWAASVPTTFRFSVKLPRTITHEQRLHACGPLLDGFLAQCGQLGERLGCLLVQLPPSLAYDAQMARRFFEALRERHAGPVAVEPRHASWHAAQSMLVALRIAQVAASPPRLVSDAEPGGWPGLEYWRLHGEPRVYYSAYSDHYLQALAARLRASAASQTDIWCIFDNTAAGAALGNALATWDQLC</sequence>
<name>A0A2A2KAJ7_9BILA</name>
<evidence type="ECO:0000313" key="2">
    <source>
        <dbReference type="Proteomes" id="UP000218231"/>
    </source>
</evidence>
<dbReference type="InterPro" id="IPR036520">
    <property type="entry name" value="UPF0759_sf"/>
</dbReference>
<keyword evidence="2" id="KW-1185">Reference proteome</keyword>